<evidence type="ECO:0000256" key="2">
    <source>
        <dbReference type="ARBA" id="ARBA00022475"/>
    </source>
</evidence>
<evidence type="ECO:0000256" key="7">
    <source>
        <dbReference type="RuleBase" id="RU369079"/>
    </source>
</evidence>
<dbReference type="OrthoDB" id="9790209at2"/>
<keyword evidence="5 7" id="KW-1133">Transmembrane helix</keyword>
<evidence type="ECO:0000256" key="5">
    <source>
        <dbReference type="ARBA" id="ARBA00022989"/>
    </source>
</evidence>
<keyword evidence="2" id="KW-1003">Cell membrane</keyword>
<evidence type="ECO:0000313" key="9">
    <source>
        <dbReference type="EMBL" id="PIL17722.1"/>
    </source>
</evidence>
<feature type="transmembrane region" description="Helical" evidence="7">
    <location>
        <begin position="220"/>
        <end position="238"/>
    </location>
</feature>
<reference evidence="9 10" key="1">
    <citation type="submission" date="2013-09" db="EMBL/GenBank/DDBJ databases">
        <title>Genome sequencing of Phaeobacter antarcticus sp. nov. SM1211.</title>
        <authorList>
            <person name="Zhang X.-Y."/>
            <person name="Liu C."/>
            <person name="Chen X.-L."/>
            <person name="Xie B.-B."/>
            <person name="Qin Q.-L."/>
            <person name="Rong J.-C."/>
            <person name="Zhang Y.-Z."/>
        </authorList>
    </citation>
    <scope>NUCLEOTIDE SEQUENCE [LARGE SCALE GENOMIC DNA]</scope>
    <source>
        <strain evidence="9 10">SM1211</strain>
    </source>
</reference>
<feature type="transmembrane region" description="Helical" evidence="7">
    <location>
        <begin position="138"/>
        <end position="161"/>
    </location>
</feature>
<feature type="transmembrane region" description="Helical" evidence="7">
    <location>
        <begin position="274"/>
        <end position="298"/>
    </location>
</feature>
<dbReference type="Pfam" id="PF06808">
    <property type="entry name" value="DctM"/>
    <property type="match status" value="1"/>
</dbReference>
<feature type="transmembrane region" description="Helical" evidence="7">
    <location>
        <begin position="55"/>
        <end position="72"/>
    </location>
</feature>
<comment type="subunit">
    <text evidence="7">The complex comprises the extracytoplasmic solute receptor protein and the two transmembrane proteins.</text>
</comment>
<dbReference type="EMBL" id="AWWI01000158">
    <property type="protein sequence ID" value="PIL17722.1"/>
    <property type="molecule type" value="Genomic_DNA"/>
</dbReference>
<evidence type="ECO:0000313" key="10">
    <source>
        <dbReference type="Proteomes" id="UP000231259"/>
    </source>
</evidence>
<dbReference type="PIRSF" id="PIRSF006066">
    <property type="entry name" value="HI0050"/>
    <property type="match status" value="1"/>
</dbReference>
<accession>A0A2G8R878</accession>
<feature type="transmembrane region" description="Helical" evidence="7">
    <location>
        <begin position="318"/>
        <end position="351"/>
    </location>
</feature>
<sequence length="431" mass="45696">MEVALLFVGGLLALLMLGLHVASALILLAFGADQILSNGLLLSSLGSIAWDKMNDFTLVAIPLFVMLGEILIRGGVADKLYSALSVWMSRLPGGLLHTNIYASTVFAATSGSSVATAATIGTLAIPELEARGYNRPMIYGSLASGGTLGVLIPPSILMIVYGTLAELSVSKLFIAAIIPGLLLAGMMSLTIVIVSVFIAPPKVRTEDVPFAQKLRMLGQVFPIFVVFFVVMGSIYGGLATPTEAAALGIVAALGLAAINRKLSIPMLHQAFAAAFRTTSMIMLIIVSAFCLNFIISLLGLPQDASRAIADAGLSPYALIWLLVLFYAILGCFLEAVAMMVTTVGIVVPIVITAGFDPLWFGVFLTILMELSLITPPVGLNLYVIQNLRPKDSNINDVFLGITPFVLAFLAFITLIIYVPDLVLWLPTSMSD</sequence>
<protein>
    <recommendedName>
        <fullName evidence="7">TRAP transporter large permease protein</fullName>
    </recommendedName>
</protein>
<feature type="transmembrane region" description="Helical" evidence="7">
    <location>
        <begin position="358"/>
        <end position="384"/>
    </location>
</feature>
<dbReference type="AlphaFoldDB" id="A0A2G8R878"/>
<dbReference type="PANTHER" id="PTHR33362">
    <property type="entry name" value="SIALIC ACID TRAP TRANSPORTER PERMEASE PROTEIN SIAT-RELATED"/>
    <property type="match status" value="1"/>
</dbReference>
<comment type="function">
    <text evidence="7">Part of the tripartite ATP-independent periplasmic (TRAP) transport system.</text>
</comment>
<dbReference type="PANTHER" id="PTHR33362:SF5">
    <property type="entry name" value="C4-DICARBOXYLATE TRAP TRANSPORTER LARGE PERMEASE PROTEIN DCTM"/>
    <property type="match status" value="1"/>
</dbReference>
<dbReference type="GO" id="GO:0005886">
    <property type="term" value="C:plasma membrane"/>
    <property type="evidence" value="ECO:0007669"/>
    <property type="project" value="UniProtKB-SubCell"/>
</dbReference>
<comment type="caution">
    <text evidence="9">The sequence shown here is derived from an EMBL/GenBank/DDBJ whole genome shotgun (WGS) entry which is preliminary data.</text>
</comment>
<keyword evidence="3 7" id="KW-0997">Cell inner membrane</keyword>
<keyword evidence="7" id="KW-0813">Transport</keyword>
<evidence type="ECO:0000259" key="8">
    <source>
        <dbReference type="Pfam" id="PF06808"/>
    </source>
</evidence>
<dbReference type="GO" id="GO:0022857">
    <property type="term" value="F:transmembrane transporter activity"/>
    <property type="evidence" value="ECO:0007669"/>
    <property type="project" value="UniProtKB-UniRule"/>
</dbReference>
<dbReference type="InterPro" id="IPR010656">
    <property type="entry name" value="DctM"/>
</dbReference>
<evidence type="ECO:0000256" key="6">
    <source>
        <dbReference type="ARBA" id="ARBA00023136"/>
    </source>
</evidence>
<evidence type="ECO:0000256" key="1">
    <source>
        <dbReference type="ARBA" id="ARBA00004429"/>
    </source>
</evidence>
<organism evidence="9 10">
    <name type="scientific">Puniceibacterium antarcticum</name>
    <dbReference type="NCBI Taxonomy" id="1206336"/>
    <lineage>
        <taxon>Bacteria</taxon>
        <taxon>Pseudomonadati</taxon>
        <taxon>Pseudomonadota</taxon>
        <taxon>Alphaproteobacteria</taxon>
        <taxon>Rhodobacterales</taxon>
        <taxon>Paracoccaceae</taxon>
        <taxon>Puniceibacterium</taxon>
    </lineage>
</organism>
<evidence type="ECO:0000256" key="4">
    <source>
        <dbReference type="ARBA" id="ARBA00022692"/>
    </source>
</evidence>
<keyword evidence="10" id="KW-1185">Reference proteome</keyword>
<proteinExistence type="inferred from homology"/>
<dbReference type="Proteomes" id="UP000231259">
    <property type="component" value="Unassembled WGS sequence"/>
</dbReference>
<feature type="transmembrane region" description="Helical" evidence="7">
    <location>
        <begin position="173"/>
        <end position="199"/>
    </location>
</feature>
<feature type="transmembrane region" description="Helical" evidence="7">
    <location>
        <begin position="404"/>
        <end position="425"/>
    </location>
</feature>
<feature type="transmembrane region" description="Helical" evidence="7">
    <location>
        <begin position="244"/>
        <end position="262"/>
    </location>
</feature>
<keyword evidence="6 7" id="KW-0472">Membrane</keyword>
<comment type="caution">
    <text evidence="7">Lacks conserved residue(s) required for the propagation of feature annotation.</text>
</comment>
<keyword evidence="4 7" id="KW-0812">Transmembrane</keyword>
<name>A0A2G8R878_9RHOB</name>
<dbReference type="InterPro" id="IPR004681">
    <property type="entry name" value="TRAP_DctM"/>
</dbReference>
<evidence type="ECO:0000256" key="3">
    <source>
        <dbReference type="ARBA" id="ARBA00022519"/>
    </source>
</evidence>
<dbReference type="NCBIfam" id="TIGR00786">
    <property type="entry name" value="dctM"/>
    <property type="match status" value="1"/>
</dbReference>
<comment type="subcellular location">
    <subcellularLocation>
        <location evidence="1 7">Cell inner membrane</location>
        <topology evidence="1 7">Multi-pass membrane protein</topology>
    </subcellularLocation>
</comment>
<comment type="similarity">
    <text evidence="7">Belongs to the TRAP transporter large permease family.</text>
</comment>
<dbReference type="RefSeq" id="WP_099913058.1">
    <property type="nucleotide sequence ID" value="NZ_AWWI01000158.1"/>
</dbReference>
<gene>
    <name evidence="9" type="ORF">P775_23390</name>
</gene>
<feature type="domain" description="TRAP C4-dicarboxylate transport system permease DctM subunit" evidence="8">
    <location>
        <begin position="9"/>
        <end position="420"/>
    </location>
</feature>